<keyword evidence="5 10" id="KW-0552">Olfaction</keyword>
<keyword evidence="12" id="KW-1185">Reference proteome</keyword>
<comment type="caution">
    <text evidence="11">The sequence shown here is derived from an EMBL/GenBank/DDBJ whole genome shotgun (WGS) entry which is preliminary data.</text>
</comment>
<dbReference type="GO" id="GO:0007165">
    <property type="term" value="P:signal transduction"/>
    <property type="evidence" value="ECO:0007669"/>
    <property type="project" value="UniProtKB-KW"/>
</dbReference>
<comment type="subcellular location">
    <subcellularLocation>
        <location evidence="1 10">Cell membrane</location>
        <topology evidence="1 10">Multi-pass membrane protein</topology>
    </subcellularLocation>
</comment>
<evidence type="ECO:0000256" key="2">
    <source>
        <dbReference type="ARBA" id="ARBA00022475"/>
    </source>
</evidence>
<comment type="similarity">
    <text evidence="10">Belongs to the insect chemoreceptor superfamily. Heteromeric odorant receptor channel (TC 1.A.69) family.</text>
</comment>
<feature type="transmembrane region" description="Helical" evidence="10">
    <location>
        <begin position="144"/>
        <end position="167"/>
    </location>
</feature>
<keyword evidence="8 10" id="KW-0675">Receptor</keyword>
<dbReference type="OrthoDB" id="6604226at2759"/>
<evidence type="ECO:0000256" key="4">
    <source>
        <dbReference type="ARBA" id="ARBA00022692"/>
    </source>
</evidence>
<evidence type="ECO:0000256" key="6">
    <source>
        <dbReference type="ARBA" id="ARBA00022989"/>
    </source>
</evidence>
<evidence type="ECO:0000256" key="8">
    <source>
        <dbReference type="ARBA" id="ARBA00023170"/>
    </source>
</evidence>
<dbReference type="GO" id="GO:0005549">
    <property type="term" value="F:odorant binding"/>
    <property type="evidence" value="ECO:0007669"/>
    <property type="project" value="InterPro"/>
</dbReference>
<dbReference type="GO" id="GO:0004984">
    <property type="term" value="F:olfactory receptor activity"/>
    <property type="evidence" value="ECO:0007669"/>
    <property type="project" value="InterPro"/>
</dbReference>
<keyword evidence="7 10" id="KW-0472">Membrane</keyword>
<dbReference type="STRING" id="7232.A0A484B9S7"/>
<dbReference type="InterPro" id="IPR004117">
    <property type="entry name" value="7tm6_olfct_rcpt"/>
</dbReference>
<organism evidence="11 12">
    <name type="scientific">Drosophila navojoa</name>
    <name type="common">Fruit fly</name>
    <dbReference type="NCBI Taxonomy" id="7232"/>
    <lineage>
        <taxon>Eukaryota</taxon>
        <taxon>Metazoa</taxon>
        <taxon>Ecdysozoa</taxon>
        <taxon>Arthropoda</taxon>
        <taxon>Hexapoda</taxon>
        <taxon>Insecta</taxon>
        <taxon>Pterygota</taxon>
        <taxon>Neoptera</taxon>
        <taxon>Endopterygota</taxon>
        <taxon>Diptera</taxon>
        <taxon>Brachycera</taxon>
        <taxon>Muscomorpha</taxon>
        <taxon>Ephydroidea</taxon>
        <taxon>Drosophilidae</taxon>
        <taxon>Drosophila</taxon>
    </lineage>
</organism>
<name>A0A484B9S7_DRONA</name>
<keyword evidence="9 10" id="KW-0807">Transducer</keyword>
<dbReference type="EMBL" id="LSRL02000101">
    <property type="protein sequence ID" value="TDG44535.1"/>
    <property type="molecule type" value="Genomic_DNA"/>
</dbReference>
<gene>
    <name evidence="11" type="ORF">AWZ03_009039</name>
</gene>
<comment type="caution">
    <text evidence="10">Lacks conserved residue(s) required for the propagation of feature annotation.</text>
</comment>
<dbReference type="AlphaFoldDB" id="A0A484B9S7"/>
<dbReference type="Pfam" id="PF02949">
    <property type="entry name" value="7tm_6"/>
    <property type="match status" value="1"/>
</dbReference>
<evidence type="ECO:0000256" key="1">
    <source>
        <dbReference type="ARBA" id="ARBA00004651"/>
    </source>
</evidence>
<evidence type="ECO:0000256" key="5">
    <source>
        <dbReference type="ARBA" id="ARBA00022725"/>
    </source>
</evidence>
<protein>
    <recommendedName>
        <fullName evidence="10">Odorant receptor</fullName>
    </recommendedName>
</protein>
<dbReference type="Proteomes" id="UP000295192">
    <property type="component" value="Unassembled WGS sequence"/>
</dbReference>
<keyword evidence="6 10" id="KW-1133">Transmembrane helix</keyword>
<evidence type="ECO:0000313" key="12">
    <source>
        <dbReference type="Proteomes" id="UP000295192"/>
    </source>
</evidence>
<dbReference type="OMA" id="FESNWIE"/>
<evidence type="ECO:0000256" key="9">
    <source>
        <dbReference type="ARBA" id="ARBA00023224"/>
    </source>
</evidence>
<proteinExistence type="inferred from homology"/>
<dbReference type="PANTHER" id="PTHR21137:SF35">
    <property type="entry name" value="ODORANT RECEPTOR 19A-RELATED"/>
    <property type="match status" value="1"/>
</dbReference>
<keyword evidence="2" id="KW-1003">Cell membrane</keyword>
<dbReference type="GO" id="GO:0005886">
    <property type="term" value="C:plasma membrane"/>
    <property type="evidence" value="ECO:0007669"/>
    <property type="project" value="UniProtKB-SubCell"/>
</dbReference>
<evidence type="ECO:0000313" key="11">
    <source>
        <dbReference type="EMBL" id="TDG44535.1"/>
    </source>
</evidence>
<evidence type="ECO:0000256" key="10">
    <source>
        <dbReference type="RuleBase" id="RU351113"/>
    </source>
</evidence>
<dbReference type="KEGG" id="dnv:108655261"/>
<sequence length="413" mass="47513">MVLRRIFPNMYQGPDSGHVESRKASLYLLRCIFLMGIRTPPKRFFFVYILWSCALNLSSTFYQPIGFVLGYISHISEFTPSQLLTSLQVAFNAWSCSTKVIIVWILIKRLDRANEMLDELDKVVRLPSDRERVHRTVVMSNRIFFCYMSLYLMYASSTAFFAALMGVPSFQNYYPVLDWRASRFQFWLQSGLEYFAMLGACFQDVCVDCYPVNYILPLRAHMAIFAERLRQLGSDPEEKPQQRIDKLVECIRHHKLLLSYCDNLRPLVGGTIFVQLMVVGLVMGFTLINIAIFANFGSRIAAISFMCCIVLETTPFCTLCNYLADDCQTLADALFESNWIEQDRRYKKIVLQFLQTLQKPVIFLAGNFFSISVATNLAATKFSFSVFTLVKQMNIAEKLAKTTSNQYEEAVDI</sequence>
<evidence type="ECO:0000256" key="3">
    <source>
        <dbReference type="ARBA" id="ARBA00022606"/>
    </source>
</evidence>
<keyword evidence="3 10" id="KW-0716">Sensory transduction</keyword>
<feature type="transmembrane region" description="Helical" evidence="10">
    <location>
        <begin position="45"/>
        <end position="69"/>
    </location>
</feature>
<accession>A0A484B9S7</accession>
<evidence type="ECO:0000256" key="7">
    <source>
        <dbReference type="ARBA" id="ARBA00023136"/>
    </source>
</evidence>
<dbReference type="PANTHER" id="PTHR21137">
    <property type="entry name" value="ODORANT RECEPTOR"/>
    <property type="match status" value="1"/>
</dbReference>
<reference evidence="11 12" key="1">
    <citation type="journal article" date="2019" name="J. Hered.">
        <title>An Improved Genome Assembly for Drosophila navojoa, the Basal Species in the mojavensis Cluster.</title>
        <authorList>
            <person name="Vanderlinde T."/>
            <person name="Dupim E.G."/>
            <person name="Nazario-Yepiz N.O."/>
            <person name="Carvalho A.B."/>
        </authorList>
    </citation>
    <scope>NUCLEOTIDE SEQUENCE [LARGE SCALE GENOMIC DNA]</scope>
    <source>
        <strain evidence="11">Navoj_Jal97</strain>
        <tissue evidence="11">Whole organism</tissue>
    </source>
</reference>
<feature type="transmembrane region" description="Helical" evidence="10">
    <location>
        <begin position="272"/>
        <end position="296"/>
    </location>
</feature>
<feature type="transmembrane region" description="Helical" evidence="10">
    <location>
        <begin position="89"/>
        <end position="107"/>
    </location>
</feature>
<keyword evidence="4 10" id="KW-0812">Transmembrane</keyword>